<evidence type="ECO:0000256" key="3">
    <source>
        <dbReference type="ARBA" id="ARBA00022833"/>
    </source>
</evidence>
<name>A0A819U9H7_9BILA</name>
<evidence type="ECO:0000256" key="1">
    <source>
        <dbReference type="ARBA" id="ARBA00022723"/>
    </source>
</evidence>
<feature type="compositionally biased region" description="Polar residues" evidence="4">
    <location>
        <begin position="15"/>
        <end position="24"/>
    </location>
</feature>
<dbReference type="EMBL" id="CAJOBG010004195">
    <property type="protein sequence ID" value="CAF4099658.1"/>
    <property type="molecule type" value="Genomic_DNA"/>
</dbReference>
<reference evidence="8" key="1">
    <citation type="submission" date="2021-02" db="EMBL/GenBank/DDBJ databases">
        <authorList>
            <person name="Nowell W R."/>
        </authorList>
    </citation>
    <scope>NUCLEOTIDE SEQUENCE</scope>
</reference>
<feature type="compositionally biased region" description="Low complexity" evidence="4">
    <location>
        <begin position="87"/>
        <end position="102"/>
    </location>
</feature>
<organism evidence="8 9">
    <name type="scientific">Rotaria magnacalcarata</name>
    <dbReference type="NCBI Taxonomy" id="392030"/>
    <lineage>
        <taxon>Eukaryota</taxon>
        <taxon>Metazoa</taxon>
        <taxon>Spiralia</taxon>
        <taxon>Gnathifera</taxon>
        <taxon>Rotifera</taxon>
        <taxon>Eurotatoria</taxon>
        <taxon>Bdelloidea</taxon>
        <taxon>Philodinida</taxon>
        <taxon>Philodinidae</taxon>
        <taxon>Rotaria</taxon>
    </lineage>
</organism>
<protein>
    <recommendedName>
        <fullName evidence="10">MULE transposase domain-containing protein</fullName>
    </recommendedName>
</protein>
<proteinExistence type="predicted"/>
<dbReference type="GO" id="GO:0008270">
    <property type="term" value="F:zinc ion binding"/>
    <property type="evidence" value="ECO:0007669"/>
    <property type="project" value="UniProtKB-KW"/>
</dbReference>
<keyword evidence="9" id="KW-1185">Reference proteome</keyword>
<dbReference type="AlphaFoldDB" id="A0A819U9H7"/>
<evidence type="ECO:0000259" key="5">
    <source>
        <dbReference type="Pfam" id="PF04500"/>
    </source>
</evidence>
<dbReference type="EMBL" id="CAJNRF010002197">
    <property type="protein sequence ID" value="CAF2034047.1"/>
    <property type="molecule type" value="Genomic_DNA"/>
</dbReference>
<dbReference type="InterPro" id="IPR018289">
    <property type="entry name" value="MULE_transposase_dom"/>
</dbReference>
<feature type="region of interest" description="Disordered" evidence="4">
    <location>
        <begin position="1"/>
        <end position="64"/>
    </location>
</feature>
<keyword evidence="2" id="KW-0863">Zinc-finger</keyword>
<evidence type="ECO:0000313" key="9">
    <source>
        <dbReference type="Proteomes" id="UP000663866"/>
    </source>
</evidence>
<evidence type="ECO:0008006" key="10">
    <source>
        <dbReference type="Google" id="ProtNLM"/>
    </source>
</evidence>
<dbReference type="InterPro" id="IPR007588">
    <property type="entry name" value="Znf_FLYWCH"/>
</dbReference>
<dbReference type="Pfam" id="PF10551">
    <property type="entry name" value="MULE"/>
    <property type="match status" value="1"/>
</dbReference>
<dbReference type="Proteomes" id="UP000663856">
    <property type="component" value="Unassembled WGS sequence"/>
</dbReference>
<feature type="compositionally biased region" description="Basic and acidic residues" evidence="4">
    <location>
        <begin position="105"/>
        <end position="120"/>
    </location>
</feature>
<dbReference type="Pfam" id="PF04500">
    <property type="entry name" value="FLYWCH"/>
    <property type="match status" value="1"/>
</dbReference>
<comment type="caution">
    <text evidence="8">The sequence shown here is derived from an EMBL/GenBank/DDBJ whole genome shotgun (WGS) entry which is preliminary data.</text>
</comment>
<evidence type="ECO:0000313" key="8">
    <source>
        <dbReference type="EMBL" id="CAF4099658.1"/>
    </source>
</evidence>
<feature type="region of interest" description="Disordered" evidence="4">
    <location>
        <begin position="87"/>
        <end position="120"/>
    </location>
</feature>
<keyword evidence="1" id="KW-0479">Metal-binding</keyword>
<evidence type="ECO:0000313" key="7">
    <source>
        <dbReference type="EMBL" id="CAF2034047.1"/>
    </source>
</evidence>
<accession>A0A819U9H7</accession>
<gene>
    <name evidence="8" type="ORF">OVN521_LOCUS20824</name>
    <name evidence="7" type="ORF">WKI299_LOCUS7272</name>
</gene>
<evidence type="ECO:0000256" key="2">
    <source>
        <dbReference type="ARBA" id="ARBA00022771"/>
    </source>
</evidence>
<dbReference type="Proteomes" id="UP000663866">
    <property type="component" value="Unassembled WGS sequence"/>
</dbReference>
<evidence type="ECO:0000259" key="6">
    <source>
        <dbReference type="Pfam" id="PF10551"/>
    </source>
</evidence>
<dbReference type="Gene3D" id="2.20.25.240">
    <property type="match status" value="1"/>
</dbReference>
<feature type="domain" description="FLYWCH-type" evidence="5">
    <location>
        <begin position="135"/>
        <end position="196"/>
    </location>
</feature>
<feature type="domain" description="MULE transposase" evidence="6">
    <location>
        <begin position="317"/>
        <end position="427"/>
    </location>
</feature>
<keyword evidence="3" id="KW-0862">Zinc</keyword>
<feature type="compositionally biased region" description="Low complexity" evidence="4">
    <location>
        <begin position="55"/>
        <end position="64"/>
    </location>
</feature>
<evidence type="ECO:0000256" key="4">
    <source>
        <dbReference type="SAM" id="MobiDB-lite"/>
    </source>
</evidence>
<sequence length="640" mass="72600">MVVTTRSAAKRHHQSTNSSINTIASEPVAAKHVCRKKKQDEQPTSVSNLIPPPKSDTTTASSTSSVINVSLPTSTVKNKSLLVVSPSNASFPSSSFSDTLSSITEQDKPSENNDEKELQEETKWSVVVDKIEWCKTSRGNDRLCMGGYTYDLISCSLKNNSSRYRCSKKDIGCRSVVYISLGSNTFKNSNNVEHNHPPNHSDVKRLLVMQKIKERVTTEPTSVIRIIEDEYVKHHLTDDDRQRFLLPAAQASKFYKIRSKLLPPNPKSLDFEVPDSCAMTHDGENFLIYDSTRKIFGGRLMIFSTKVFIEMLCECEVILIDGTFKTRPIMFAQVYVIMGKHLGEVIPFVWCLTPKKTQPVYEKIFNILKKKADEYGGKFEPQQVYLDFEVAAINALENVVSSDLNKAMDMLIGSFPNVVIHGCWYHFTQSIYRNIQKIGLASMYEKKKDVQTWLRSFMALPLVKHSALDASVKLLMDNPPASNNLLNQFIEYFQNQWIIRVPSKYWNIGPIHLRCNNAVEAYNNRLQHRFGMHPQLWNFIHFLKGEESLVMMRTNQIRSGNYREKMILFSTNTQRAGKKTKQIKNLARLYEIGTIGLKQYITSLSFFVGQSASIKTKKQSCVQDSTSVVSNTADTADGGN</sequence>